<proteinExistence type="predicted"/>
<organism evidence="1 2">
    <name type="scientific">Antarcticirhabdus aurantiaca</name>
    <dbReference type="NCBI Taxonomy" id="2606717"/>
    <lineage>
        <taxon>Bacteria</taxon>
        <taxon>Pseudomonadati</taxon>
        <taxon>Pseudomonadota</taxon>
        <taxon>Alphaproteobacteria</taxon>
        <taxon>Hyphomicrobiales</taxon>
        <taxon>Aurantimonadaceae</taxon>
        <taxon>Antarcticirhabdus</taxon>
    </lineage>
</organism>
<name>A0ACD4NH65_9HYPH</name>
<gene>
    <name evidence="1" type="ORF">OXU80_14680</name>
</gene>
<protein>
    <submittedName>
        <fullName evidence="1">SCO family protein</fullName>
    </submittedName>
</protein>
<dbReference type="EMBL" id="CP113520">
    <property type="protein sequence ID" value="WAJ26157.1"/>
    <property type="molecule type" value="Genomic_DNA"/>
</dbReference>
<accession>A0ACD4NH65</accession>
<sequence>MTACDILRRMLRVVAAGLLLSAPGAARAIDLSVESSAPGPRTVGVDLVTSDGRTLRFPDDLAGEGTLLLSFTLTGCVAQCPPSDAIMDAVAHMARAEGLDGLTLATLTLNPLDDTPERLEAERAHYLDPSRIFLTGHPADVFAVLDGLAMRPSSGEDHTVRFVRWAPGDSGPSIRDGFVEPGELLDWVRSPP</sequence>
<reference evidence="1" key="1">
    <citation type="submission" date="2022-11" db="EMBL/GenBank/DDBJ databases">
        <title>beta-Carotene-producing bacterium, Jeongeuplla avenae sp. nov., alleviates the salt stress of Arabidopsis seedlings.</title>
        <authorList>
            <person name="Jiang L."/>
            <person name="Lee J."/>
        </authorList>
    </citation>
    <scope>NUCLEOTIDE SEQUENCE</scope>
    <source>
        <strain evidence="1">DY_R2A_6</strain>
    </source>
</reference>
<evidence type="ECO:0000313" key="2">
    <source>
        <dbReference type="Proteomes" id="UP001163223"/>
    </source>
</evidence>
<keyword evidence="2" id="KW-1185">Reference proteome</keyword>
<dbReference type="Proteomes" id="UP001163223">
    <property type="component" value="Chromosome"/>
</dbReference>
<evidence type="ECO:0000313" key="1">
    <source>
        <dbReference type="EMBL" id="WAJ26157.1"/>
    </source>
</evidence>